<sequence>MSILFEQSFPSNNPIPHTSYFRLPNYSSLHLRRFHPYAAALSNFADTMELAGDSDTDTDMLADVSPARVSSPLLVDFEDDSMAGLRSVVAEMIGQPDTCARIGSVELVIDFALALRRYSHKEKNTTVSSGAPATLPSVTLQA</sequence>
<organism evidence="1 2">
    <name type="scientific">Paxillus rubicundulus Ve08.2h10</name>
    <dbReference type="NCBI Taxonomy" id="930991"/>
    <lineage>
        <taxon>Eukaryota</taxon>
        <taxon>Fungi</taxon>
        <taxon>Dikarya</taxon>
        <taxon>Basidiomycota</taxon>
        <taxon>Agaricomycotina</taxon>
        <taxon>Agaricomycetes</taxon>
        <taxon>Agaricomycetidae</taxon>
        <taxon>Boletales</taxon>
        <taxon>Paxilineae</taxon>
        <taxon>Paxillaceae</taxon>
        <taxon>Paxillus</taxon>
    </lineage>
</organism>
<proteinExistence type="predicted"/>
<reference evidence="1 2" key="1">
    <citation type="submission" date="2014-04" db="EMBL/GenBank/DDBJ databases">
        <authorList>
            <consortium name="DOE Joint Genome Institute"/>
            <person name="Kuo A."/>
            <person name="Kohler A."/>
            <person name="Jargeat P."/>
            <person name="Nagy L.G."/>
            <person name="Floudas D."/>
            <person name="Copeland A."/>
            <person name="Barry K.W."/>
            <person name="Cichocki N."/>
            <person name="Veneault-Fourrey C."/>
            <person name="LaButti K."/>
            <person name="Lindquist E.A."/>
            <person name="Lipzen A."/>
            <person name="Lundell T."/>
            <person name="Morin E."/>
            <person name="Murat C."/>
            <person name="Sun H."/>
            <person name="Tunlid A."/>
            <person name="Henrissat B."/>
            <person name="Grigoriev I.V."/>
            <person name="Hibbett D.S."/>
            <person name="Martin F."/>
            <person name="Nordberg H.P."/>
            <person name="Cantor M.N."/>
            <person name="Hua S.X."/>
        </authorList>
    </citation>
    <scope>NUCLEOTIDE SEQUENCE [LARGE SCALE GENOMIC DNA]</scope>
    <source>
        <strain evidence="1 2">Ve08.2h10</strain>
    </source>
</reference>
<gene>
    <name evidence="1" type="ORF">PAXRUDRAFT_820968</name>
</gene>
<accession>A0A0D0E726</accession>
<protein>
    <submittedName>
        <fullName evidence="1">Uncharacterized protein</fullName>
    </submittedName>
</protein>
<dbReference type="EMBL" id="KN824823">
    <property type="protein sequence ID" value="KIL00967.1"/>
    <property type="molecule type" value="Genomic_DNA"/>
</dbReference>
<dbReference type="InParanoid" id="A0A0D0E726"/>
<keyword evidence="2" id="KW-1185">Reference proteome</keyword>
<evidence type="ECO:0000313" key="2">
    <source>
        <dbReference type="Proteomes" id="UP000054538"/>
    </source>
</evidence>
<dbReference type="OrthoDB" id="2637024at2759"/>
<reference evidence="2" key="2">
    <citation type="submission" date="2015-01" db="EMBL/GenBank/DDBJ databases">
        <title>Evolutionary Origins and Diversification of the Mycorrhizal Mutualists.</title>
        <authorList>
            <consortium name="DOE Joint Genome Institute"/>
            <consortium name="Mycorrhizal Genomics Consortium"/>
            <person name="Kohler A."/>
            <person name="Kuo A."/>
            <person name="Nagy L.G."/>
            <person name="Floudas D."/>
            <person name="Copeland A."/>
            <person name="Barry K.W."/>
            <person name="Cichocki N."/>
            <person name="Veneault-Fourrey C."/>
            <person name="LaButti K."/>
            <person name="Lindquist E.A."/>
            <person name="Lipzen A."/>
            <person name="Lundell T."/>
            <person name="Morin E."/>
            <person name="Murat C."/>
            <person name="Riley R."/>
            <person name="Ohm R."/>
            <person name="Sun H."/>
            <person name="Tunlid A."/>
            <person name="Henrissat B."/>
            <person name="Grigoriev I.V."/>
            <person name="Hibbett D.S."/>
            <person name="Martin F."/>
        </authorList>
    </citation>
    <scope>NUCLEOTIDE SEQUENCE [LARGE SCALE GENOMIC DNA]</scope>
    <source>
        <strain evidence="2">Ve08.2h10</strain>
    </source>
</reference>
<dbReference type="HOGENOM" id="CLU_1816402_0_0_1"/>
<dbReference type="AlphaFoldDB" id="A0A0D0E726"/>
<name>A0A0D0E726_9AGAM</name>
<evidence type="ECO:0000313" key="1">
    <source>
        <dbReference type="EMBL" id="KIL00967.1"/>
    </source>
</evidence>
<dbReference type="Proteomes" id="UP000054538">
    <property type="component" value="Unassembled WGS sequence"/>
</dbReference>